<dbReference type="Proteomes" id="UP000190951">
    <property type="component" value="Chromosome"/>
</dbReference>
<sequence>MKKKIGILITTLLVPAMLMGCTNKLTAIKKVQDTPKTEVKKEPKIDVEKSAQIMADLIVKDDKEESSKFSFYDKLLSDTSDTEKNVFTTSIKQAFLKEGIQTNDAQWDNVYNAYRNAVKKVTITAKKITESDKTASVKIEMTYINFDSVRDQSATKAKNDVVAMHLSDLSVAKQKYVEAYANNLVTNLNSAEPSTDKKTREFDFKVNALSEWVPTNISNYETGLMEMARGK</sequence>
<dbReference type="EMBL" id="CP096983">
    <property type="protein sequence ID" value="URZ09787.1"/>
    <property type="molecule type" value="Genomic_DNA"/>
</dbReference>
<accession>A0A1S8LMI0</accession>
<evidence type="ECO:0000313" key="1">
    <source>
        <dbReference type="EMBL" id="URZ09787.1"/>
    </source>
</evidence>
<protein>
    <submittedName>
        <fullName evidence="1">Uncharacterized protein</fullName>
    </submittedName>
</protein>
<reference evidence="1 2" key="1">
    <citation type="submission" date="2022-04" db="EMBL/GenBank/DDBJ databases">
        <title>Genome sequence of C. roseum typestrain.</title>
        <authorList>
            <person name="Poehlein A."/>
            <person name="Schoch T."/>
            <person name="Duerre P."/>
            <person name="Daniel R."/>
        </authorList>
    </citation>
    <scope>NUCLEOTIDE SEQUENCE [LARGE SCALE GENOMIC DNA]</scope>
    <source>
        <strain evidence="1 2">DSM 7320</strain>
    </source>
</reference>
<keyword evidence="2" id="KW-1185">Reference proteome</keyword>
<evidence type="ECO:0000313" key="2">
    <source>
        <dbReference type="Proteomes" id="UP000190951"/>
    </source>
</evidence>
<organism evidence="1 2">
    <name type="scientific">Clostridium felsineum</name>
    <dbReference type="NCBI Taxonomy" id="36839"/>
    <lineage>
        <taxon>Bacteria</taxon>
        <taxon>Bacillati</taxon>
        <taxon>Bacillota</taxon>
        <taxon>Clostridia</taxon>
        <taxon>Eubacteriales</taxon>
        <taxon>Clostridiaceae</taxon>
        <taxon>Clostridium</taxon>
    </lineage>
</organism>
<name>A0A1S8LMI0_9CLOT</name>
<dbReference type="AlphaFoldDB" id="A0A1S8LMI0"/>
<dbReference type="PROSITE" id="PS51257">
    <property type="entry name" value="PROKAR_LIPOPROTEIN"/>
    <property type="match status" value="1"/>
</dbReference>
<gene>
    <name evidence="1" type="ORF">CROST_004800</name>
</gene>
<dbReference type="KEGG" id="crw:CROST_004800"/>
<proteinExistence type="predicted"/>
<dbReference type="STRING" id="84029.CROST_04590"/>
<dbReference type="RefSeq" id="WP_077835869.1">
    <property type="nucleotide sequence ID" value="NZ_CP096983.1"/>
</dbReference>